<accession>Q2HSX3</accession>
<reference evidence="1" key="2">
    <citation type="submission" date="2007-03" db="EMBL/GenBank/DDBJ databases">
        <authorList>
            <consortium name="The International Medicago Genome Annotation Group"/>
        </authorList>
    </citation>
    <scope>NUCLEOTIDE SEQUENCE</scope>
</reference>
<protein>
    <submittedName>
        <fullName evidence="1">Uncharacterized protein</fullName>
    </submittedName>
</protein>
<dbReference type="AlphaFoldDB" id="Q2HSX3"/>
<reference evidence="1" key="1">
    <citation type="submission" date="2005-04" db="EMBL/GenBank/DDBJ databases">
        <authorList>
            <person name="Town C.D."/>
        </authorList>
    </citation>
    <scope>NUCLEOTIDE SEQUENCE</scope>
</reference>
<evidence type="ECO:0000313" key="1">
    <source>
        <dbReference type="EMBL" id="ABD33050.1"/>
    </source>
</evidence>
<dbReference type="EMBL" id="AC150891">
    <property type="protein sequence ID" value="ABD33050.1"/>
    <property type="molecule type" value="Genomic_DNA"/>
</dbReference>
<organism evidence="1">
    <name type="scientific">Medicago truncatula</name>
    <name type="common">Barrel medic</name>
    <name type="synonym">Medicago tribuloides</name>
    <dbReference type="NCBI Taxonomy" id="3880"/>
    <lineage>
        <taxon>Eukaryota</taxon>
        <taxon>Viridiplantae</taxon>
        <taxon>Streptophyta</taxon>
        <taxon>Embryophyta</taxon>
        <taxon>Tracheophyta</taxon>
        <taxon>Spermatophyta</taxon>
        <taxon>Magnoliopsida</taxon>
        <taxon>eudicotyledons</taxon>
        <taxon>Gunneridae</taxon>
        <taxon>Pentapetalae</taxon>
        <taxon>rosids</taxon>
        <taxon>fabids</taxon>
        <taxon>Fabales</taxon>
        <taxon>Fabaceae</taxon>
        <taxon>Papilionoideae</taxon>
        <taxon>50 kb inversion clade</taxon>
        <taxon>NPAAA clade</taxon>
        <taxon>Hologalegina</taxon>
        <taxon>IRL clade</taxon>
        <taxon>Trifolieae</taxon>
        <taxon>Medicago</taxon>
    </lineage>
</organism>
<proteinExistence type="predicted"/>
<gene>
    <name evidence="1" type="ORF">MtrDRAFT_AC150891g3v2</name>
</gene>
<sequence>MLWSPLSSSQNSLDILKAIIENNHNHHIINWNSLNDRPKQCDFQQKIIAIL</sequence>
<name>Q2HSX3_MEDTR</name>